<evidence type="ECO:0000259" key="5">
    <source>
        <dbReference type="Pfam" id="PF00291"/>
    </source>
</evidence>
<dbReference type="PANTHER" id="PTHR43050:SF1">
    <property type="entry name" value="SERINE RACEMASE"/>
    <property type="match status" value="1"/>
</dbReference>
<dbReference type="GO" id="GO:0070179">
    <property type="term" value="P:D-serine biosynthetic process"/>
    <property type="evidence" value="ECO:0007669"/>
    <property type="project" value="TreeGrafter"/>
</dbReference>
<dbReference type="Pfam" id="PF00291">
    <property type="entry name" value="PALP"/>
    <property type="match status" value="1"/>
</dbReference>
<dbReference type="GO" id="GO:0030170">
    <property type="term" value="F:pyridoxal phosphate binding"/>
    <property type="evidence" value="ECO:0007669"/>
    <property type="project" value="TreeGrafter"/>
</dbReference>
<dbReference type="GO" id="GO:0018114">
    <property type="term" value="F:threonine racemase activity"/>
    <property type="evidence" value="ECO:0007669"/>
    <property type="project" value="TreeGrafter"/>
</dbReference>
<proteinExistence type="inferred from homology"/>
<comment type="similarity">
    <text evidence="2">Belongs to the serine/threonine dehydratase family.</text>
</comment>
<accession>A0A381SUF2</accession>
<reference evidence="6" key="1">
    <citation type="submission" date="2018-05" db="EMBL/GenBank/DDBJ databases">
        <authorList>
            <person name="Lanie J.A."/>
            <person name="Ng W.-L."/>
            <person name="Kazmierczak K.M."/>
            <person name="Andrzejewski T.M."/>
            <person name="Davidsen T.M."/>
            <person name="Wayne K.J."/>
            <person name="Tettelin H."/>
            <person name="Glass J.I."/>
            <person name="Rusch D."/>
            <person name="Podicherti R."/>
            <person name="Tsui H.-C.T."/>
            <person name="Winkler M.E."/>
        </authorList>
    </citation>
    <scope>NUCLEOTIDE SEQUENCE</scope>
</reference>
<dbReference type="PANTHER" id="PTHR43050">
    <property type="entry name" value="SERINE / THREONINE RACEMASE FAMILY MEMBER"/>
    <property type="match status" value="1"/>
</dbReference>
<gene>
    <name evidence="6" type="ORF">METZ01_LOCUS59888</name>
</gene>
<dbReference type="GO" id="GO:0003941">
    <property type="term" value="F:L-serine ammonia-lyase activity"/>
    <property type="evidence" value="ECO:0007669"/>
    <property type="project" value="TreeGrafter"/>
</dbReference>
<dbReference type="GO" id="GO:0005524">
    <property type="term" value="F:ATP binding"/>
    <property type="evidence" value="ECO:0007669"/>
    <property type="project" value="TreeGrafter"/>
</dbReference>
<dbReference type="InterPro" id="IPR001926">
    <property type="entry name" value="TrpB-like_PALP"/>
</dbReference>
<dbReference type="Gene3D" id="3.40.50.1100">
    <property type="match status" value="2"/>
</dbReference>
<evidence type="ECO:0000313" key="6">
    <source>
        <dbReference type="EMBL" id="SVA07034.1"/>
    </source>
</evidence>
<protein>
    <recommendedName>
        <fullName evidence="5">Tryptophan synthase beta chain-like PALP domain-containing protein</fullName>
    </recommendedName>
</protein>
<dbReference type="AlphaFoldDB" id="A0A381SUF2"/>
<evidence type="ECO:0000256" key="1">
    <source>
        <dbReference type="ARBA" id="ARBA00001933"/>
    </source>
</evidence>
<dbReference type="CDD" id="cd01562">
    <property type="entry name" value="Thr-dehyd"/>
    <property type="match status" value="1"/>
</dbReference>
<dbReference type="GO" id="GO:0000287">
    <property type="term" value="F:magnesium ion binding"/>
    <property type="evidence" value="ECO:0007669"/>
    <property type="project" value="TreeGrafter"/>
</dbReference>
<dbReference type="GO" id="GO:0030378">
    <property type="term" value="F:serine racemase activity"/>
    <property type="evidence" value="ECO:0007669"/>
    <property type="project" value="TreeGrafter"/>
</dbReference>
<keyword evidence="3" id="KW-0663">Pyridoxal phosphate</keyword>
<evidence type="ECO:0000256" key="3">
    <source>
        <dbReference type="ARBA" id="ARBA00022898"/>
    </source>
</evidence>
<organism evidence="6">
    <name type="scientific">marine metagenome</name>
    <dbReference type="NCBI Taxonomy" id="408172"/>
    <lineage>
        <taxon>unclassified sequences</taxon>
        <taxon>metagenomes</taxon>
        <taxon>ecological metagenomes</taxon>
    </lineage>
</organism>
<evidence type="ECO:0000256" key="4">
    <source>
        <dbReference type="ARBA" id="ARBA00023239"/>
    </source>
</evidence>
<sequence length="327" mass="34705">MTGRSIAIPVEEIRVAHARIEPYIHRTPILTSETLDAAFGSRIFFKCENFQKSGAFKVRGAFNALLSLSREDAARGIVTSSSGNQAAAVSLAARARGVSAYIAMPKIAVASKVAAVQRYGGNIVWVESNNRIPTSEEYDATALAIQEETGANPVHPYDDLRTIAGQATCALELLEEVPDIDYLLAPVGGGGLLSGTCSTAAALATGTKVVGCEPEKADDAWRSFQEGTIVPQTDPQTIADGLRTSLGEYTFPIIAANVSEIVTVSEDAILRSMRLIWETMKIVIEPSAAVPVAALLEKKISGHADRIGVILSGGNVDLDSLPDWPEL</sequence>
<evidence type="ECO:0000256" key="2">
    <source>
        <dbReference type="ARBA" id="ARBA00010869"/>
    </source>
</evidence>
<dbReference type="SUPFAM" id="SSF53686">
    <property type="entry name" value="Tryptophan synthase beta subunit-like PLP-dependent enzymes"/>
    <property type="match status" value="1"/>
</dbReference>
<comment type="cofactor">
    <cofactor evidence="1">
        <name>pyridoxal 5'-phosphate</name>
        <dbReference type="ChEBI" id="CHEBI:597326"/>
    </cofactor>
</comment>
<dbReference type="FunFam" id="3.40.50.1100:FF:000005">
    <property type="entry name" value="Threonine dehydratase catabolic"/>
    <property type="match status" value="1"/>
</dbReference>
<name>A0A381SUF2_9ZZZZ</name>
<dbReference type="InterPro" id="IPR036052">
    <property type="entry name" value="TrpB-like_PALP_sf"/>
</dbReference>
<feature type="domain" description="Tryptophan synthase beta chain-like PALP" evidence="5">
    <location>
        <begin position="20"/>
        <end position="313"/>
    </location>
</feature>
<keyword evidence="4" id="KW-0456">Lyase</keyword>
<dbReference type="EMBL" id="UINC01003517">
    <property type="protein sequence ID" value="SVA07034.1"/>
    <property type="molecule type" value="Genomic_DNA"/>
</dbReference>
<dbReference type="FunFam" id="3.40.50.1100:FF:000007">
    <property type="entry name" value="L-threonine dehydratase catabolic TdcB"/>
    <property type="match status" value="1"/>
</dbReference>